<dbReference type="Proteomes" id="UP000268857">
    <property type="component" value="Unassembled WGS sequence"/>
</dbReference>
<dbReference type="EMBL" id="RSCJ01000022">
    <property type="protein sequence ID" value="RUR75992.1"/>
    <property type="molecule type" value="Genomic_DNA"/>
</dbReference>
<proteinExistence type="predicted"/>
<organism evidence="1 2">
    <name type="scientific">Chlorogloeopsis fritschii PCC 6912</name>
    <dbReference type="NCBI Taxonomy" id="211165"/>
    <lineage>
        <taxon>Bacteria</taxon>
        <taxon>Bacillati</taxon>
        <taxon>Cyanobacteriota</taxon>
        <taxon>Cyanophyceae</taxon>
        <taxon>Nostocales</taxon>
        <taxon>Chlorogloeopsidaceae</taxon>
        <taxon>Chlorogloeopsis</taxon>
    </lineage>
</organism>
<protein>
    <submittedName>
        <fullName evidence="1">Uncharacterized protein</fullName>
    </submittedName>
</protein>
<dbReference type="RefSeq" id="WP_016876837.1">
    <property type="nucleotide sequence ID" value="NZ_AJLN01000152.1"/>
</dbReference>
<dbReference type="AlphaFoldDB" id="A0A433N426"/>
<gene>
    <name evidence="1" type="ORF">PCC6912_45640</name>
</gene>
<evidence type="ECO:0000313" key="2">
    <source>
        <dbReference type="Proteomes" id="UP000268857"/>
    </source>
</evidence>
<reference evidence="1 2" key="1">
    <citation type="journal article" date="2019" name="Genome Biol. Evol.">
        <title>Day and night: Metabolic profiles and evolutionary relationships of six axenic non-marine cyanobacteria.</title>
        <authorList>
            <person name="Will S.E."/>
            <person name="Henke P."/>
            <person name="Boedeker C."/>
            <person name="Huang S."/>
            <person name="Brinkmann H."/>
            <person name="Rohde M."/>
            <person name="Jarek M."/>
            <person name="Friedl T."/>
            <person name="Seufert S."/>
            <person name="Schumacher M."/>
            <person name="Overmann J."/>
            <person name="Neumann-Schaal M."/>
            <person name="Petersen J."/>
        </authorList>
    </citation>
    <scope>NUCLEOTIDE SEQUENCE [LARGE SCALE GENOMIC DNA]</scope>
    <source>
        <strain evidence="1 2">PCC 6912</strain>
    </source>
</reference>
<accession>A0A433N426</accession>
<dbReference type="STRING" id="211165.GCA_000317285_06605"/>
<evidence type="ECO:0000313" key="1">
    <source>
        <dbReference type="EMBL" id="RUR75992.1"/>
    </source>
</evidence>
<keyword evidence="2" id="KW-1185">Reference proteome</keyword>
<comment type="caution">
    <text evidence="1">The sequence shown here is derived from an EMBL/GenBank/DDBJ whole genome shotgun (WGS) entry which is preliminary data.</text>
</comment>
<sequence>MQSSSLKLTIVDVAASFGRKPGYITGLDSATVALQSLGSYLKGKDFPSGGMAPSVKTFAAEVGSHLAKSISQGLSTWGGWINASPQKVVDQVRAETMSHWVISQYPRQQQYPAVMIGSSNGAAVHLGAALGIPWLPQTLLFCFQHAADPDDPRSVLESSRELARRLLNNNPDLAIYQMHDPNQDRIKVPRVGYFRLKRLRLGKAYKQFLTENLAPGATIFLLESQNTWLATRVQERHLFQFGGKGGLTPQEYFQDSQKIRDFLKQNKSNHQRWNPPDPDGWFPESEWGFDPTLRQDVEDFAREHNFRVCHIVFDYPQDLSFLVADLYRWWYEQRGLPSNRLFVESFVYLQPWWTLRLGLVPYWIVFNDQTSADRLSNYLDGTKPFDEIYLTLFSNGIRSLGLASIEQWRSLLNRAHKHGQFLGVNEQTYPNDLASFIRHYTDMKNLDGRYPMPKALSLEQLDTFLTQAGRRYPVQWVRKN</sequence>
<dbReference type="OrthoDB" id="501208at2"/>
<name>A0A433N426_CHLFR</name>